<keyword evidence="4" id="KW-0233">DNA recombination</keyword>
<dbReference type="PROSITE" id="PS51900">
    <property type="entry name" value="CB"/>
    <property type="match status" value="1"/>
</dbReference>
<dbReference type="Pfam" id="PF13356">
    <property type="entry name" value="Arm-DNA-bind_3"/>
    <property type="match status" value="1"/>
</dbReference>
<keyword evidence="2" id="KW-0229">DNA integration</keyword>
<evidence type="ECO:0000313" key="9">
    <source>
        <dbReference type="Proteomes" id="UP001334501"/>
    </source>
</evidence>
<gene>
    <name evidence="8" type="ORF">SNE33_02845</name>
</gene>
<dbReference type="Gene3D" id="1.10.443.10">
    <property type="entry name" value="Intergrase catalytic core"/>
    <property type="match status" value="1"/>
</dbReference>
<dbReference type="InterPro" id="IPR010998">
    <property type="entry name" value="Integrase_recombinase_N"/>
</dbReference>
<dbReference type="Proteomes" id="UP001334501">
    <property type="component" value="Unassembled WGS sequence"/>
</dbReference>
<dbReference type="RefSeq" id="WP_412699152.1">
    <property type="nucleotide sequence ID" value="NZ_JAXGFO010000008.1"/>
</dbReference>
<feature type="domain" description="Core-binding (CB)" evidence="7">
    <location>
        <begin position="105"/>
        <end position="186"/>
    </location>
</feature>
<dbReference type="Pfam" id="PF00589">
    <property type="entry name" value="Phage_integrase"/>
    <property type="match status" value="1"/>
</dbReference>
<evidence type="ECO:0000256" key="4">
    <source>
        <dbReference type="ARBA" id="ARBA00023172"/>
    </source>
</evidence>
<dbReference type="Gene3D" id="3.30.160.390">
    <property type="entry name" value="Integrase, DNA-binding domain"/>
    <property type="match status" value="1"/>
</dbReference>
<dbReference type="InterPro" id="IPR053876">
    <property type="entry name" value="Phage_int_M"/>
</dbReference>
<dbReference type="EMBL" id="JAXGFO010000008">
    <property type="protein sequence ID" value="MEG3156836.1"/>
    <property type="molecule type" value="Genomic_DNA"/>
</dbReference>
<proteinExistence type="inferred from homology"/>
<keyword evidence="3 5" id="KW-0238">DNA-binding</keyword>
<dbReference type="InterPro" id="IPR002104">
    <property type="entry name" value="Integrase_catalytic"/>
</dbReference>
<feature type="domain" description="Tyr recombinase" evidence="6">
    <location>
        <begin position="210"/>
        <end position="394"/>
    </location>
</feature>
<evidence type="ECO:0000256" key="1">
    <source>
        <dbReference type="ARBA" id="ARBA00008857"/>
    </source>
</evidence>
<evidence type="ECO:0000256" key="3">
    <source>
        <dbReference type="ARBA" id="ARBA00023125"/>
    </source>
</evidence>
<accession>A0ABU7YMU2</accession>
<dbReference type="CDD" id="cd00801">
    <property type="entry name" value="INT_P4_C"/>
    <property type="match status" value="1"/>
</dbReference>
<reference evidence="8 9" key="1">
    <citation type="journal article" date="2017" name="Curr. Microbiol.">
        <title>Lysobacter zhanggongensis sp. nov. Isolated from a Pit Mud.</title>
        <authorList>
            <person name="Zhang X.F."/>
            <person name="Wang H.H."/>
            <person name="Sun X.Y."/>
            <person name="Pan C.M."/>
        </authorList>
    </citation>
    <scope>NUCLEOTIDE SEQUENCE [LARGE SCALE GENOMIC DNA]</scope>
    <source>
        <strain evidence="8 9">ZGLJ7-1</strain>
    </source>
</reference>
<evidence type="ECO:0000259" key="6">
    <source>
        <dbReference type="PROSITE" id="PS51898"/>
    </source>
</evidence>
<dbReference type="Pfam" id="PF22022">
    <property type="entry name" value="Phage_int_M"/>
    <property type="match status" value="1"/>
</dbReference>
<dbReference type="InterPro" id="IPR050808">
    <property type="entry name" value="Phage_Integrase"/>
</dbReference>
<evidence type="ECO:0000256" key="2">
    <source>
        <dbReference type="ARBA" id="ARBA00022908"/>
    </source>
</evidence>
<dbReference type="InterPro" id="IPR013762">
    <property type="entry name" value="Integrase-like_cat_sf"/>
</dbReference>
<protein>
    <submittedName>
        <fullName evidence="8">Integrase arm-type DNA-binding domain-containing protein</fullName>
    </submittedName>
</protein>
<dbReference type="SUPFAM" id="SSF56349">
    <property type="entry name" value="DNA breaking-rejoining enzymes"/>
    <property type="match status" value="1"/>
</dbReference>
<keyword evidence="9" id="KW-1185">Reference proteome</keyword>
<dbReference type="Gene3D" id="1.10.150.130">
    <property type="match status" value="1"/>
</dbReference>
<dbReference type="InterPro" id="IPR025166">
    <property type="entry name" value="Integrase_DNA_bind_dom"/>
</dbReference>
<comment type="caution">
    <text evidence="8">The sequence shown here is derived from an EMBL/GenBank/DDBJ whole genome shotgun (WGS) entry which is preliminary data.</text>
</comment>
<evidence type="ECO:0000259" key="7">
    <source>
        <dbReference type="PROSITE" id="PS51900"/>
    </source>
</evidence>
<evidence type="ECO:0000313" key="8">
    <source>
        <dbReference type="EMBL" id="MEG3156836.1"/>
    </source>
</evidence>
<dbReference type="InterPro" id="IPR038488">
    <property type="entry name" value="Integrase_DNA-bd_sf"/>
</dbReference>
<dbReference type="PANTHER" id="PTHR30629">
    <property type="entry name" value="PROPHAGE INTEGRASE"/>
    <property type="match status" value="1"/>
</dbReference>
<name>A0ABU7YMU2_9GAMM</name>
<sequence>MPKRIAPLTASQIQNAKATDKPYKLRDGGGLFLLVNPDGAKLWRWDYRRPAIGRQNTIGFGAFPAVKLAEARERVRKARELLAAGIDPGEQRKAEKAATVERVANTFEAVAEEWWLRRMKDIVAGTAKRERRMLEKRLLPYIGQLPVGEVTAPQLLAALRKPEAEGKIETAHRARSLAGQVFRYAIATGRAERNPAADLAGALETPKGEHFASVTEPSQIGPLLRSLYGYDGSPMVAAALKLAPLVFVRPGELRHARWADIDLEAAEWRYVASKTGQAHIVPLSMQAVAILQELQPLTDRGGAGYVFPSHRGGGRPMSDAAMVAAMRRMGIAGDTMTAHGFRAMARTVLDEVLGYRPDYIEHQLAHAVRDPNGRAYNRTAHLVERRKMMQSWSDYLDNLREGGNVVAINARRSA</sequence>
<dbReference type="InterPro" id="IPR044068">
    <property type="entry name" value="CB"/>
</dbReference>
<dbReference type="PANTHER" id="PTHR30629:SF2">
    <property type="entry name" value="PROPHAGE INTEGRASE INTS-RELATED"/>
    <property type="match status" value="1"/>
</dbReference>
<comment type="similarity">
    <text evidence="1">Belongs to the 'phage' integrase family.</text>
</comment>
<evidence type="ECO:0000256" key="5">
    <source>
        <dbReference type="PROSITE-ProRule" id="PRU01248"/>
    </source>
</evidence>
<dbReference type="InterPro" id="IPR011010">
    <property type="entry name" value="DNA_brk_join_enz"/>
</dbReference>
<dbReference type="GO" id="GO:0003677">
    <property type="term" value="F:DNA binding"/>
    <property type="evidence" value="ECO:0007669"/>
    <property type="project" value="UniProtKB-KW"/>
</dbReference>
<organism evidence="8 9">
    <name type="scientific">Lysobacter zhanggongensis</name>
    <dbReference type="NCBI Taxonomy" id="1774951"/>
    <lineage>
        <taxon>Bacteria</taxon>
        <taxon>Pseudomonadati</taxon>
        <taxon>Pseudomonadota</taxon>
        <taxon>Gammaproteobacteria</taxon>
        <taxon>Lysobacterales</taxon>
        <taxon>Lysobacteraceae</taxon>
        <taxon>Lysobacter</taxon>
    </lineage>
</organism>
<dbReference type="PROSITE" id="PS51898">
    <property type="entry name" value="TYR_RECOMBINASE"/>
    <property type="match status" value="1"/>
</dbReference>